<evidence type="ECO:0000313" key="3">
    <source>
        <dbReference type="Proteomes" id="UP001491310"/>
    </source>
</evidence>
<reference evidence="2 3" key="1">
    <citation type="journal article" date="2024" name="Nat. Commun.">
        <title>Phylogenomics reveals the evolutionary origins of lichenization in chlorophyte algae.</title>
        <authorList>
            <person name="Puginier C."/>
            <person name="Libourel C."/>
            <person name="Otte J."/>
            <person name="Skaloud P."/>
            <person name="Haon M."/>
            <person name="Grisel S."/>
            <person name="Petersen M."/>
            <person name="Berrin J.G."/>
            <person name="Delaux P.M."/>
            <person name="Dal Grande F."/>
            <person name="Keller J."/>
        </authorList>
    </citation>
    <scope>NUCLEOTIDE SEQUENCE [LARGE SCALE GENOMIC DNA]</scope>
    <source>
        <strain evidence="2 3">SAG 216-7</strain>
    </source>
</reference>
<feature type="region of interest" description="Disordered" evidence="1">
    <location>
        <begin position="59"/>
        <end position="108"/>
    </location>
</feature>
<comment type="caution">
    <text evidence="2">The sequence shown here is derived from an EMBL/GenBank/DDBJ whole genome shotgun (WGS) entry which is preliminary data.</text>
</comment>
<keyword evidence="3" id="KW-1185">Reference proteome</keyword>
<name>A0ABR2Z2J6_9CHLO</name>
<feature type="compositionally biased region" description="Basic and acidic residues" evidence="1">
    <location>
        <begin position="61"/>
        <end position="73"/>
    </location>
</feature>
<dbReference type="Proteomes" id="UP001491310">
    <property type="component" value="Unassembled WGS sequence"/>
</dbReference>
<feature type="compositionally biased region" description="Polar residues" evidence="1">
    <location>
        <begin position="9"/>
        <end position="34"/>
    </location>
</feature>
<proteinExistence type="predicted"/>
<accession>A0ABR2Z2J6</accession>
<evidence type="ECO:0000256" key="1">
    <source>
        <dbReference type="SAM" id="MobiDB-lite"/>
    </source>
</evidence>
<dbReference type="EMBL" id="JALJOT010000001">
    <property type="protein sequence ID" value="KAK9918046.1"/>
    <property type="molecule type" value="Genomic_DNA"/>
</dbReference>
<gene>
    <name evidence="2" type="ORF">WJX75_000750</name>
</gene>
<sequence>MSEEANAIRDSTSPNVSSYESQITNLQREQQTSATKITSLEAENVELKGSLEIIGTFVTGDEPRGRELSHDPQRGAQPSPAPTHKKAAAARLLPRRSPLEDSKLPSVD</sequence>
<feature type="region of interest" description="Disordered" evidence="1">
    <location>
        <begin position="1"/>
        <end position="34"/>
    </location>
</feature>
<evidence type="ECO:0000313" key="2">
    <source>
        <dbReference type="EMBL" id="KAK9918046.1"/>
    </source>
</evidence>
<protein>
    <submittedName>
        <fullName evidence="2">Uncharacterized protein</fullName>
    </submittedName>
</protein>
<feature type="compositionally biased region" description="Basic and acidic residues" evidence="1">
    <location>
        <begin position="97"/>
        <end position="108"/>
    </location>
</feature>
<organism evidence="2 3">
    <name type="scientific">Coccomyxa subellipsoidea</name>
    <dbReference type="NCBI Taxonomy" id="248742"/>
    <lineage>
        <taxon>Eukaryota</taxon>
        <taxon>Viridiplantae</taxon>
        <taxon>Chlorophyta</taxon>
        <taxon>core chlorophytes</taxon>
        <taxon>Trebouxiophyceae</taxon>
        <taxon>Trebouxiophyceae incertae sedis</taxon>
        <taxon>Coccomyxaceae</taxon>
        <taxon>Coccomyxa</taxon>
    </lineage>
</organism>